<gene>
    <name evidence="3" type="ORF">GCM10009627_12930</name>
</gene>
<comment type="caution">
    <text evidence="3">The sequence shown here is derived from an EMBL/GenBank/DDBJ whole genome shotgun (WGS) entry which is preliminary data.</text>
</comment>
<evidence type="ECO:0000256" key="2">
    <source>
        <dbReference type="SAM" id="Phobius"/>
    </source>
</evidence>
<feature type="region of interest" description="Disordered" evidence="1">
    <location>
        <begin position="1"/>
        <end position="34"/>
    </location>
</feature>
<feature type="transmembrane region" description="Helical" evidence="2">
    <location>
        <begin position="93"/>
        <end position="115"/>
    </location>
</feature>
<protein>
    <submittedName>
        <fullName evidence="3">Uncharacterized protein</fullName>
    </submittedName>
</protein>
<sequence length="155" mass="17034">MTSGWDAWGQDDDWERWTARPPRAEREPMERVERPSRERARTLAVVTSIGVLLWCVGLLAIVQRAGAWGVPLGGVAPSNIDGGSPHQVDRIRAVWGMFQLTTLPVMVVLSAAAAWSARRRRMRWSPAVALLLSGVGMLVGLGLVLQGLQTWALSR</sequence>
<keyword evidence="4" id="KW-1185">Reference proteome</keyword>
<evidence type="ECO:0000256" key="1">
    <source>
        <dbReference type="SAM" id="MobiDB-lite"/>
    </source>
</evidence>
<evidence type="ECO:0000313" key="3">
    <source>
        <dbReference type="EMBL" id="GAA1492947.1"/>
    </source>
</evidence>
<feature type="transmembrane region" description="Helical" evidence="2">
    <location>
        <begin position="43"/>
        <end position="62"/>
    </location>
</feature>
<feature type="compositionally biased region" description="Basic and acidic residues" evidence="1">
    <location>
        <begin position="15"/>
        <end position="34"/>
    </location>
</feature>
<evidence type="ECO:0000313" key="4">
    <source>
        <dbReference type="Proteomes" id="UP001501742"/>
    </source>
</evidence>
<accession>A0ABP4K6W7</accession>
<reference evidence="4" key="1">
    <citation type="journal article" date="2019" name="Int. J. Syst. Evol. Microbiol.">
        <title>The Global Catalogue of Microorganisms (GCM) 10K type strain sequencing project: providing services to taxonomists for standard genome sequencing and annotation.</title>
        <authorList>
            <consortium name="The Broad Institute Genomics Platform"/>
            <consortium name="The Broad Institute Genome Sequencing Center for Infectious Disease"/>
            <person name="Wu L."/>
            <person name="Ma J."/>
        </authorList>
    </citation>
    <scope>NUCLEOTIDE SEQUENCE [LARGE SCALE GENOMIC DNA]</scope>
    <source>
        <strain evidence="4">JCM 12140</strain>
    </source>
</reference>
<dbReference type="Proteomes" id="UP001501742">
    <property type="component" value="Unassembled WGS sequence"/>
</dbReference>
<keyword evidence="2" id="KW-0472">Membrane</keyword>
<keyword evidence="2" id="KW-0812">Transmembrane</keyword>
<dbReference type="RefSeq" id="WP_204606669.1">
    <property type="nucleotide sequence ID" value="NZ_BAAAJX010000005.1"/>
</dbReference>
<dbReference type="EMBL" id="BAAAJX010000005">
    <property type="protein sequence ID" value="GAA1492947.1"/>
    <property type="molecule type" value="Genomic_DNA"/>
</dbReference>
<feature type="transmembrane region" description="Helical" evidence="2">
    <location>
        <begin position="127"/>
        <end position="148"/>
    </location>
</feature>
<keyword evidence="2" id="KW-1133">Transmembrane helix</keyword>
<proteinExistence type="predicted"/>
<name>A0ABP4K6W7_9MICO</name>
<organism evidence="3 4">
    <name type="scientific">Curtobacterium herbarum</name>
    <dbReference type="NCBI Taxonomy" id="150122"/>
    <lineage>
        <taxon>Bacteria</taxon>
        <taxon>Bacillati</taxon>
        <taxon>Actinomycetota</taxon>
        <taxon>Actinomycetes</taxon>
        <taxon>Micrococcales</taxon>
        <taxon>Microbacteriaceae</taxon>
        <taxon>Curtobacterium</taxon>
    </lineage>
</organism>